<keyword evidence="3" id="KW-0731">Sigma factor</keyword>
<keyword evidence="9" id="KW-1185">Reference proteome</keyword>
<accession>A0A923PS84</accession>
<keyword evidence="4" id="KW-0238">DNA-binding</keyword>
<evidence type="ECO:0000256" key="3">
    <source>
        <dbReference type="ARBA" id="ARBA00023082"/>
    </source>
</evidence>
<dbReference type="GO" id="GO:0003677">
    <property type="term" value="F:DNA binding"/>
    <property type="evidence" value="ECO:0007669"/>
    <property type="project" value="UniProtKB-KW"/>
</dbReference>
<dbReference type="InterPro" id="IPR036388">
    <property type="entry name" value="WH-like_DNA-bd_sf"/>
</dbReference>
<evidence type="ECO:0000259" key="7">
    <source>
        <dbReference type="Pfam" id="PF04545"/>
    </source>
</evidence>
<feature type="domain" description="RNA polymerase sigma-70 region 2" evidence="6">
    <location>
        <begin position="28"/>
        <end position="95"/>
    </location>
</feature>
<dbReference type="Pfam" id="PF04545">
    <property type="entry name" value="Sigma70_r4"/>
    <property type="match status" value="1"/>
</dbReference>
<dbReference type="GO" id="GO:0006352">
    <property type="term" value="P:DNA-templated transcription initiation"/>
    <property type="evidence" value="ECO:0007669"/>
    <property type="project" value="InterPro"/>
</dbReference>
<proteinExistence type="inferred from homology"/>
<dbReference type="EMBL" id="JACSIT010000153">
    <property type="protein sequence ID" value="MBC6996528.1"/>
    <property type="molecule type" value="Genomic_DNA"/>
</dbReference>
<organism evidence="8 9">
    <name type="scientific">Neolewinella lacunae</name>
    <dbReference type="NCBI Taxonomy" id="1517758"/>
    <lineage>
        <taxon>Bacteria</taxon>
        <taxon>Pseudomonadati</taxon>
        <taxon>Bacteroidota</taxon>
        <taxon>Saprospiria</taxon>
        <taxon>Saprospirales</taxon>
        <taxon>Lewinellaceae</taxon>
        <taxon>Neolewinella</taxon>
    </lineage>
</organism>
<keyword evidence="2" id="KW-0805">Transcription regulation</keyword>
<dbReference type="NCBIfam" id="TIGR02937">
    <property type="entry name" value="sigma70-ECF"/>
    <property type="match status" value="1"/>
</dbReference>
<dbReference type="SUPFAM" id="SSF88946">
    <property type="entry name" value="Sigma2 domain of RNA polymerase sigma factors"/>
    <property type="match status" value="1"/>
</dbReference>
<dbReference type="AlphaFoldDB" id="A0A923PS84"/>
<comment type="similarity">
    <text evidence="1">Belongs to the sigma-70 factor family. ECF subfamily.</text>
</comment>
<evidence type="ECO:0000313" key="9">
    <source>
        <dbReference type="Proteomes" id="UP000650081"/>
    </source>
</evidence>
<gene>
    <name evidence="8" type="ORF">H9S92_20315</name>
</gene>
<dbReference type="InterPro" id="IPR014284">
    <property type="entry name" value="RNA_pol_sigma-70_dom"/>
</dbReference>
<comment type="caution">
    <text evidence="8">The sequence shown here is derived from an EMBL/GenBank/DDBJ whole genome shotgun (WGS) entry which is preliminary data.</text>
</comment>
<dbReference type="RefSeq" id="WP_187468536.1">
    <property type="nucleotide sequence ID" value="NZ_JACSIT010000153.1"/>
</dbReference>
<dbReference type="CDD" id="cd06171">
    <property type="entry name" value="Sigma70_r4"/>
    <property type="match status" value="1"/>
</dbReference>
<dbReference type="SUPFAM" id="SSF88659">
    <property type="entry name" value="Sigma3 and sigma4 domains of RNA polymerase sigma factors"/>
    <property type="match status" value="1"/>
</dbReference>
<reference evidence="8" key="1">
    <citation type="submission" date="2020-08" db="EMBL/GenBank/DDBJ databases">
        <title>Lewinella bacteria from marine environments.</title>
        <authorList>
            <person name="Zhong Y."/>
        </authorList>
    </citation>
    <scope>NUCLEOTIDE SEQUENCE</scope>
    <source>
        <strain evidence="8">KCTC 42187</strain>
    </source>
</reference>
<dbReference type="Gene3D" id="1.10.10.10">
    <property type="entry name" value="Winged helix-like DNA-binding domain superfamily/Winged helix DNA-binding domain"/>
    <property type="match status" value="1"/>
</dbReference>
<dbReference type="InterPro" id="IPR039425">
    <property type="entry name" value="RNA_pol_sigma-70-like"/>
</dbReference>
<dbReference type="InterPro" id="IPR013324">
    <property type="entry name" value="RNA_pol_sigma_r3/r4-like"/>
</dbReference>
<evidence type="ECO:0000256" key="4">
    <source>
        <dbReference type="ARBA" id="ARBA00023125"/>
    </source>
</evidence>
<dbReference type="InterPro" id="IPR007627">
    <property type="entry name" value="RNA_pol_sigma70_r2"/>
</dbReference>
<dbReference type="PANTHER" id="PTHR43133">
    <property type="entry name" value="RNA POLYMERASE ECF-TYPE SIGMA FACTO"/>
    <property type="match status" value="1"/>
</dbReference>
<dbReference type="Proteomes" id="UP000650081">
    <property type="component" value="Unassembled WGS sequence"/>
</dbReference>
<protein>
    <submittedName>
        <fullName evidence="8">Sigma-70 family RNA polymerase sigma factor</fullName>
    </submittedName>
</protein>
<name>A0A923PS84_9BACT</name>
<sequence length="200" mass="23394">MLSTKMDERQDIVLRLLQQRDQEGMRQLFKHYGGALLSIIDPVIRQPEVSEEVLHDVLLKIWENIGAYDAEKSRLFTWMARIARNAAIDRIRSKSFRKQSKTEAFDVTVRTHNELSQTPSMDHIGVSKLLTRLDDNHRSIIELLYLRDFTQTEAAEELGLPLGTIKTRARRAILQLRTLLQREMVWLPFLYLSLKNIFGY</sequence>
<dbReference type="InterPro" id="IPR013325">
    <property type="entry name" value="RNA_pol_sigma_r2"/>
</dbReference>
<dbReference type="GO" id="GO:0016987">
    <property type="term" value="F:sigma factor activity"/>
    <property type="evidence" value="ECO:0007669"/>
    <property type="project" value="UniProtKB-KW"/>
</dbReference>
<dbReference type="Gene3D" id="1.10.1740.10">
    <property type="match status" value="1"/>
</dbReference>
<evidence type="ECO:0000256" key="5">
    <source>
        <dbReference type="ARBA" id="ARBA00023163"/>
    </source>
</evidence>
<feature type="domain" description="RNA polymerase sigma-70 region 4" evidence="7">
    <location>
        <begin position="130"/>
        <end position="177"/>
    </location>
</feature>
<dbReference type="PANTHER" id="PTHR43133:SF62">
    <property type="entry name" value="RNA POLYMERASE SIGMA FACTOR SIGZ"/>
    <property type="match status" value="1"/>
</dbReference>
<evidence type="ECO:0000256" key="1">
    <source>
        <dbReference type="ARBA" id="ARBA00010641"/>
    </source>
</evidence>
<evidence type="ECO:0000259" key="6">
    <source>
        <dbReference type="Pfam" id="PF04542"/>
    </source>
</evidence>
<evidence type="ECO:0000313" key="8">
    <source>
        <dbReference type="EMBL" id="MBC6996528.1"/>
    </source>
</evidence>
<dbReference type="InterPro" id="IPR007630">
    <property type="entry name" value="RNA_pol_sigma70_r4"/>
</dbReference>
<dbReference type="Pfam" id="PF04542">
    <property type="entry name" value="Sigma70_r2"/>
    <property type="match status" value="1"/>
</dbReference>
<keyword evidence="5" id="KW-0804">Transcription</keyword>
<evidence type="ECO:0000256" key="2">
    <source>
        <dbReference type="ARBA" id="ARBA00023015"/>
    </source>
</evidence>